<dbReference type="RefSeq" id="WP_200888739.1">
    <property type="nucleotide sequence ID" value="NZ_JXIG01000318.1"/>
</dbReference>
<evidence type="ECO:0000256" key="1">
    <source>
        <dbReference type="SAM" id="MobiDB-lite"/>
    </source>
</evidence>
<organism evidence="2 3">
    <name type="scientific">Staphylococcus aureus</name>
    <dbReference type="NCBI Taxonomy" id="1280"/>
    <lineage>
        <taxon>Bacteria</taxon>
        <taxon>Bacillati</taxon>
        <taxon>Bacillota</taxon>
        <taxon>Bacilli</taxon>
        <taxon>Bacillales</taxon>
        <taxon>Staphylococcaceae</taxon>
        <taxon>Staphylococcus</taxon>
    </lineage>
</organism>
<dbReference type="AlphaFoldDB" id="A0AA40MKU9"/>
<name>A0AA40MKU9_STAAU</name>
<sequence length="74" mass="7083">YMPIAVEAVSPAEFAQWVKSKGGTMPAEVAAAAAAEAAQNAAAPAAEANAAAEPAATNETVPAANAAAGNMTGK</sequence>
<gene>
    <name evidence="2" type="ORF">QU38_01450</name>
</gene>
<feature type="compositionally biased region" description="Low complexity" evidence="1">
    <location>
        <begin position="45"/>
        <end position="68"/>
    </location>
</feature>
<dbReference type="Proteomes" id="UP000032274">
    <property type="component" value="Unassembled WGS sequence"/>
</dbReference>
<evidence type="ECO:0000313" key="3">
    <source>
        <dbReference type="Proteomes" id="UP000032274"/>
    </source>
</evidence>
<protein>
    <recommendedName>
        <fullName evidence="4">Cytochrome c oxidase subunit II</fullName>
    </recommendedName>
</protein>
<reference evidence="2 3" key="1">
    <citation type="submission" date="2015-01" db="EMBL/GenBank/DDBJ databases">
        <title>Characterization of Swiss Staphylococcus aureus strains involved in food poisoning.</title>
        <authorList>
            <person name="Crovadore J."/>
            <person name="Chablais R."/>
            <person name="Tonacini J."/>
            <person name="Schnyder B."/>
            <person name="Lefort F."/>
        </authorList>
    </citation>
    <scope>NUCLEOTIDE SEQUENCE [LARGE SCALE GENOMIC DNA]</scope>
    <source>
        <strain evidence="2 3">SA-120</strain>
    </source>
</reference>
<evidence type="ECO:0008006" key="4">
    <source>
        <dbReference type="Google" id="ProtNLM"/>
    </source>
</evidence>
<feature type="non-terminal residue" evidence="2">
    <location>
        <position position="1"/>
    </location>
</feature>
<feature type="region of interest" description="Disordered" evidence="1">
    <location>
        <begin position="45"/>
        <end position="74"/>
    </location>
</feature>
<evidence type="ECO:0000313" key="2">
    <source>
        <dbReference type="EMBL" id="KIU01470.1"/>
    </source>
</evidence>
<dbReference type="EMBL" id="JXIG01000318">
    <property type="protein sequence ID" value="KIU01470.1"/>
    <property type="molecule type" value="Genomic_DNA"/>
</dbReference>
<proteinExistence type="predicted"/>
<accession>A0AA40MKU9</accession>
<comment type="caution">
    <text evidence="2">The sequence shown here is derived from an EMBL/GenBank/DDBJ whole genome shotgun (WGS) entry which is preliminary data.</text>
</comment>